<name>A0A9P8QPY9_9HYPO</name>
<sequence length="242" mass="28082">MDFHTFVRSQPRPFPDPYIEWHLQQYDIVTDLKYDLEALTSKPLLTIEDLSDLAVVRDGEFNIDEDKPIDIGTVFFSIGSLKEVAECVASYQELKSWPELPPGDEHLLNHWDLPLSDIDHVQHYSHLCWRLVEWVNRYSINQGRFTHRENKNWIKPAWFAHHPSMVHGIPGPEVSHTVLMVSDTIKPDDRLLRSELLMAAMLIRDNLAQGFWRGHHTLPAAACFRFTLKMASFTSEPPVSWT</sequence>
<evidence type="ECO:0000313" key="2">
    <source>
        <dbReference type="Proteomes" id="UP000827724"/>
    </source>
</evidence>
<reference evidence="1" key="1">
    <citation type="submission" date="2021-08" db="EMBL/GenBank/DDBJ databases">
        <title>Chromosome-Level Trichoderma cornu-damae using Hi-C Data.</title>
        <authorList>
            <person name="Kim C.S."/>
        </authorList>
    </citation>
    <scope>NUCLEOTIDE SEQUENCE</scope>
    <source>
        <strain evidence="1">KA19-0412C</strain>
    </source>
</reference>
<protein>
    <submittedName>
        <fullName evidence="1">Uncharacterized protein</fullName>
    </submittedName>
</protein>
<organism evidence="1 2">
    <name type="scientific">Trichoderma cornu-damae</name>
    <dbReference type="NCBI Taxonomy" id="654480"/>
    <lineage>
        <taxon>Eukaryota</taxon>
        <taxon>Fungi</taxon>
        <taxon>Dikarya</taxon>
        <taxon>Ascomycota</taxon>
        <taxon>Pezizomycotina</taxon>
        <taxon>Sordariomycetes</taxon>
        <taxon>Hypocreomycetidae</taxon>
        <taxon>Hypocreales</taxon>
        <taxon>Hypocreaceae</taxon>
        <taxon>Trichoderma</taxon>
    </lineage>
</organism>
<proteinExistence type="predicted"/>
<keyword evidence="2" id="KW-1185">Reference proteome</keyword>
<dbReference type="AlphaFoldDB" id="A0A9P8QPY9"/>
<dbReference type="Proteomes" id="UP000827724">
    <property type="component" value="Unassembled WGS sequence"/>
</dbReference>
<accession>A0A9P8QPY9</accession>
<dbReference type="OrthoDB" id="4880713at2759"/>
<gene>
    <name evidence="1" type="ORF">Trco_003813</name>
</gene>
<comment type="caution">
    <text evidence="1">The sequence shown here is derived from an EMBL/GenBank/DDBJ whole genome shotgun (WGS) entry which is preliminary data.</text>
</comment>
<evidence type="ECO:0000313" key="1">
    <source>
        <dbReference type="EMBL" id="KAH6607500.1"/>
    </source>
</evidence>
<dbReference type="EMBL" id="JAIWOZ010000003">
    <property type="protein sequence ID" value="KAH6607500.1"/>
    <property type="molecule type" value="Genomic_DNA"/>
</dbReference>